<comment type="caution">
    <text evidence="2">The sequence shown here is derived from an EMBL/GenBank/DDBJ whole genome shotgun (WGS) entry which is preliminary data.</text>
</comment>
<keyword evidence="3" id="KW-1185">Reference proteome</keyword>
<name>A0A9W9CL64_9PLEO</name>
<gene>
    <name evidence="2" type="ORF">N0V83_006383</name>
</gene>
<reference evidence="2" key="1">
    <citation type="submission" date="2022-10" db="EMBL/GenBank/DDBJ databases">
        <title>Tapping the CABI collections for fungal endophytes: first genome assemblies for Collariella, Neodidymelliopsis, Ascochyta clinopodiicola, Didymella pomorum, Didymosphaeria variabile, Neocosmospora piperis and Neocucurbitaria cava.</title>
        <authorList>
            <person name="Hill R."/>
        </authorList>
    </citation>
    <scope>NUCLEOTIDE SEQUENCE</scope>
    <source>
        <strain evidence="2">IMI 356814</strain>
    </source>
</reference>
<evidence type="ECO:0000313" key="2">
    <source>
        <dbReference type="EMBL" id="KAJ4368028.1"/>
    </source>
</evidence>
<organism evidence="2 3">
    <name type="scientific">Neocucurbitaria cava</name>
    <dbReference type="NCBI Taxonomy" id="798079"/>
    <lineage>
        <taxon>Eukaryota</taxon>
        <taxon>Fungi</taxon>
        <taxon>Dikarya</taxon>
        <taxon>Ascomycota</taxon>
        <taxon>Pezizomycotina</taxon>
        <taxon>Dothideomycetes</taxon>
        <taxon>Pleosporomycetidae</taxon>
        <taxon>Pleosporales</taxon>
        <taxon>Pleosporineae</taxon>
        <taxon>Cucurbitariaceae</taxon>
        <taxon>Neocucurbitaria</taxon>
    </lineage>
</organism>
<accession>A0A9W9CL64</accession>
<proteinExistence type="predicted"/>
<dbReference type="AlphaFoldDB" id="A0A9W9CL64"/>
<dbReference type="OrthoDB" id="3755687at2759"/>
<sequence>MSTPSPQSTLAPIAVPMGFATQLKAVKDEQREQGEQADNIVAAIKALQDIQREQADRIATLQLENSYLRAGQDMQLNATQNIVREQDNRIAALELENNNLRADQEAHNQTVLARIEALEQHIEHQNVRRKEAVATLLNIRTMHQDAANAFEIRARDIQPDDLEGILCVHGTSIVTVLNHHQRALAHLSANSMSVPTANFVHGAARGVQRVGPPAYARGYQAGYYCQAHSQLFPCRVCGQ</sequence>
<dbReference type="Proteomes" id="UP001140560">
    <property type="component" value="Unassembled WGS sequence"/>
</dbReference>
<keyword evidence="1" id="KW-0175">Coiled coil</keyword>
<dbReference type="EMBL" id="JAPEUY010000011">
    <property type="protein sequence ID" value="KAJ4368028.1"/>
    <property type="molecule type" value="Genomic_DNA"/>
</dbReference>
<evidence type="ECO:0000256" key="1">
    <source>
        <dbReference type="SAM" id="Coils"/>
    </source>
</evidence>
<evidence type="ECO:0000313" key="3">
    <source>
        <dbReference type="Proteomes" id="UP001140560"/>
    </source>
</evidence>
<feature type="coiled-coil region" evidence="1">
    <location>
        <begin position="76"/>
        <end position="110"/>
    </location>
</feature>
<protein>
    <submittedName>
        <fullName evidence="2">Uncharacterized protein</fullName>
    </submittedName>
</protein>